<dbReference type="InParanoid" id="A0A316VBZ4"/>
<feature type="compositionally biased region" description="Acidic residues" evidence="1">
    <location>
        <begin position="66"/>
        <end position="85"/>
    </location>
</feature>
<gene>
    <name evidence="2" type="ORF">FA14DRAFT_160383</name>
</gene>
<keyword evidence="3" id="KW-1185">Reference proteome</keyword>
<protein>
    <submittedName>
        <fullName evidence="2">Uncharacterized protein</fullName>
    </submittedName>
</protein>
<feature type="compositionally biased region" description="Low complexity" evidence="1">
    <location>
        <begin position="1"/>
        <end position="13"/>
    </location>
</feature>
<reference evidence="2 3" key="1">
    <citation type="journal article" date="2018" name="Mol. Biol. Evol.">
        <title>Broad Genomic Sampling Reveals a Smut Pathogenic Ancestry of the Fungal Clade Ustilaginomycotina.</title>
        <authorList>
            <person name="Kijpornyongpan T."/>
            <person name="Mondo S.J."/>
            <person name="Barry K."/>
            <person name="Sandor L."/>
            <person name="Lee J."/>
            <person name="Lipzen A."/>
            <person name="Pangilinan J."/>
            <person name="LaButti K."/>
            <person name="Hainaut M."/>
            <person name="Henrissat B."/>
            <person name="Grigoriev I.V."/>
            <person name="Spatafora J.W."/>
            <person name="Aime M.C."/>
        </authorList>
    </citation>
    <scope>NUCLEOTIDE SEQUENCE [LARGE SCALE GENOMIC DNA]</scope>
    <source>
        <strain evidence="2 3">MCA 3882</strain>
    </source>
</reference>
<feature type="compositionally biased region" description="Polar residues" evidence="1">
    <location>
        <begin position="119"/>
        <end position="130"/>
    </location>
</feature>
<evidence type="ECO:0000313" key="2">
    <source>
        <dbReference type="EMBL" id="PWN35056.1"/>
    </source>
</evidence>
<sequence length="734" mass="81029">MPVRAAATRAANAVQRQSKRVPQGGGRSRRGGLEKFEEGEEEEETFEDQDDDHSVTMQRSQKARDDDDEEDDDIVADSEQREEEDVKPIPSSSRTQPTRTSKYVLVSDHGQTFLAPASRASSYRTLPQQKPQREEGLEVDGVGTADEEDDSAAQTPMPVDDESGTSTPNLQQKKKNLIKIPLKRGRGRPPKIRPRGRIVEESEEPEGDDGVNTPNENGSVAPDDTEANTPAAEGDEDAEGGVDADFATRQSVYIEGRQYACVDDELQIDEDEAGNTKIDARGQLLGGRKFTFPVFQSPERPDPLKWYALSIDAARAAGHRDSFFFYRKNPLLVKLACTDQEKAWLIENKRLPAHLRSRSVNMVAARNIYKLHGAYIISGGKHVTDDYYEKAAREAGKIEGEPATDAQEEEFSSGGGLGNSIANTNVGLQPIRPMEKSRPAERDNKRRRPDAFTHATTDLHGNPWFTSFGDSGEAPFERAKAWPARRQNTQRAELNEGNWMIEMARSVRGMNRELLMSHAERLRAFGRPFEAIEGLPEDEEEEEAEIKQKQNEAEGEADESGDVKSGAEEEEIVADTSSTTAPANKKRKSASSAHLPIGLYEPLTNLPHYPITTQSRWANFERIHERPIIGSRPVLNGSHDDKPFTNGINNVKSEIEGDTSMADVSADSEDAPHGVQNGKTTIKAEKKGPILGGGKVGSYAWGVASIEQRVQLPQPRQGHDVRVSARASASEMDM</sequence>
<name>A0A316VBZ4_9BASI</name>
<feature type="region of interest" description="Disordered" evidence="1">
    <location>
        <begin position="1"/>
        <end position="243"/>
    </location>
</feature>
<dbReference type="EMBL" id="KZ819603">
    <property type="protein sequence ID" value="PWN35056.1"/>
    <property type="molecule type" value="Genomic_DNA"/>
</dbReference>
<feature type="compositionally biased region" description="Basic and acidic residues" evidence="1">
    <location>
        <begin position="433"/>
        <end position="444"/>
    </location>
</feature>
<dbReference type="RefSeq" id="XP_025355358.1">
    <property type="nucleotide sequence ID" value="XM_025498650.1"/>
</dbReference>
<organism evidence="2 3">
    <name type="scientific">Meira miltonrushii</name>
    <dbReference type="NCBI Taxonomy" id="1280837"/>
    <lineage>
        <taxon>Eukaryota</taxon>
        <taxon>Fungi</taxon>
        <taxon>Dikarya</taxon>
        <taxon>Basidiomycota</taxon>
        <taxon>Ustilaginomycotina</taxon>
        <taxon>Exobasidiomycetes</taxon>
        <taxon>Exobasidiales</taxon>
        <taxon>Brachybasidiaceae</taxon>
        <taxon>Meira</taxon>
    </lineage>
</organism>
<feature type="compositionally biased region" description="Low complexity" evidence="1">
    <location>
        <begin position="90"/>
        <end position="101"/>
    </location>
</feature>
<feature type="compositionally biased region" description="Acidic residues" evidence="1">
    <location>
        <begin position="233"/>
        <end position="242"/>
    </location>
</feature>
<dbReference type="AlphaFoldDB" id="A0A316VBZ4"/>
<dbReference type="InterPro" id="IPR013933">
    <property type="entry name" value="CRC_Rsc7/Swp82"/>
</dbReference>
<dbReference type="GeneID" id="37020431"/>
<feature type="compositionally biased region" description="Acidic residues" evidence="1">
    <location>
        <begin position="37"/>
        <end position="51"/>
    </location>
</feature>
<feature type="region of interest" description="Disordered" evidence="1">
    <location>
        <begin position="711"/>
        <end position="734"/>
    </location>
</feature>
<dbReference type="STRING" id="1280837.A0A316VBZ4"/>
<accession>A0A316VBZ4</accession>
<evidence type="ECO:0000313" key="3">
    <source>
        <dbReference type="Proteomes" id="UP000245771"/>
    </source>
</evidence>
<proteinExistence type="predicted"/>
<feature type="region of interest" description="Disordered" evidence="1">
    <location>
        <begin position="398"/>
        <end position="468"/>
    </location>
</feature>
<feature type="region of interest" description="Disordered" evidence="1">
    <location>
        <begin position="533"/>
        <end position="592"/>
    </location>
</feature>
<evidence type="ECO:0000256" key="1">
    <source>
        <dbReference type="SAM" id="MobiDB-lite"/>
    </source>
</evidence>
<dbReference type="Proteomes" id="UP000245771">
    <property type="component" value="Unassembled WGS sequence"/>
</dbReference>
<feature type="region of interest" description="Disordered" evidence="1">
    <location>
        <begin position="659"/>
        <end position="689"/>
    </location>
</feature>
<dbReference type="Pfam" id="PF08624">
    <property type="entry name" value="CRC_subunit"/>
    <property type="match status" value="1"/>
</dbReference>
<feature type="compositionally biased region" description="Acidic residues" evidence="1">
    <location>
        <begin position="535"/>
        <end position="544"/>
    </location>
</feature>
<dbReference type="OrthoDB" id="5598844at2759"/>
<feature type="compositionally biased region" description="Basic residues" evidence="1">
    <location>
        <begin position="172"/>
        <end position="196"/>
    </location>
</feature>